<evidence type="ECO:0000259" key="6">
    <source>
        <dbReference type="Pfam" id="PF10277"/>
    </source>
</evidence>
<dbReference type="GO" id="GO:0012505">
    <property type="term" value="C:endomembrane system"/>
    <property type="evidence" value="ECO:0007669"/>
    <property type="project" value="UniProtKB-SubCell"/>
</dbReference>
<keyword evidence="4" id="KW-1133">Transmembrane helix</keyword>
<name>K1QSC6_MAGGI</name>
<dbReference type="EMBL" id="JH816628">
    <property type="protein sequence ID" value="EKC24501.1"/>
    <property type="molecule type" value="Genomic_DNA"/>
</dbReference>
<protein>
    <submittedName>
        <fullName evidence="7">DNA damage-regulated autophagy modulator protein 1</fullName>
    </submittedName>
</protein>
<comment type="similarity">
    <text evidence="2">Belongs to the DRAM/TMEM150 family.</text>
</comment>
<reference evidence="7" key="1">
    <citation type="journal article" date="2012" name="Nature">
        <title>The oyster genome reveals stress adaptation and complexity of shell formation.</title>
        <authorList>
            <person name="Zhang G."/>
            <person name="Fang X."/>
            <person name="Guo X."/>
            <person name="Li L."/>
            <person name="Luo R."/>
            <person name="Xu F."/>
            <person name="Yang P."/>
            <person name="Zhang L."/>
            <person name="Wang X."/>
            <person name="Qi H."/>
            <person name="Xiong Z."/>
            <person name="Que H."/>
            <person name="Xie Y."/>
            <person name="Holland P.W."/>
            <person name="Paps J."/>
            <person name="Zhu Y."/>
            <person name="Wu F."/>
            <person name="Chen Y."/>
            <person name="Wang J."/>
            <person name="Peng C."/>
            <person name="Meng J."/>
            <person name="Yang L."/>
            <person name="Liu J."/>
            <person name="Wen B."/>
            <person name="Zhang N."/>
            <person name="Huang Z."/>
            <person name="Zhu Q."/>
            <person name="Feng Y."/>
            <person name="Mount A."/>
            <person name="Hedgecock D."/>
            <person name="Xu Z."/>
            <person name="Liu Y."/>
            <person name="Domazet-Loso T."/>
            <person name="Du Y."/>
            <person name="Sun X."/>
            <person name="Zhang S."/>
            <person name="Liu B."/>
            <person name="Cheng P."/>
            <person name="Jiang X."/>
            <person name="Li J."/>
            <person name="Fan D."/>
            <person name="Wang W."/>
            <person name="Fu W."/>
            <person name="Wang T."/>
            <person name="Wang B."/>
            <person name="Zhang J."/>
            <person name="Peng Z."/>
            <person name="Li Y."/>
            <person name="Li N."/>
            <person name="Wang J."/>
            <person name="Chen M."/>
            <person name="He Y."/>
            <person name="Tan F."/>
            <person name="Song X."/>
            <person name="Zheng Q."/>
            <person name="Huang R."/>
            <person name="Yang H."/>
            <person name="Du X."/>
            <person name="Chen L."/>
            <person name="Yang M."/>
            <person name="Gaffney P.M."/>
            <person name="Wang S."/>
            <person name="Luo L."/>
            <person name="She Z."/>
            <person name="Ming Y."/>
            <person name="Huang W."/>
            <person name="Zhang S."/>
            <person name="Huang B."/>
            <person name="Zhang Y."/>
            <person name="Qu T."/>
            <person name="Ni P."/>
            <person name="Miao G."/>
            <person name="Wang J."/>
            <person name="Wang Q."/>
            <person name="Steinberg C.E."/>
            <person name="Wang H."/>
            <person name="Li N."/>
            <person name="Qian L."/>
            <person name="Zhang G."/>
            <person name="Li Y."/>
            <person name="Yang H."/>
            <person name="Liu X."/>
            <person name="Wang J."/>
            <person name="Yin Y."/>
            <person name="Wang J."/>
        </authorList>
    </citation>
    <scope>NUCLEOTIDE SEQUENCE [LARGE SCALE GENOMIC DNA]</scope>
    <source>
        <strain evidence="7">05x7-T-G4-1.051#20</strain>
    </source>
</reference>
<dbReference type="PANTHER" id="PTHR21324:SF2">
    <property type="entry name" value="EG:22E5.9 PROTEIN"/>
    <property type="match status" value="1"/>
</dbReference>
<proteinExistence type="inferred from homology"/>
<dbReference type="InterPro" id="IPR036770">
    <property type="entry name" value="Ankyrin_rpt-contain_sf"/>
</dbReference>
<keyword evidence="5" id="KW-0472">Membrane</keyword>
<dbReference type="InterPro" id="IPR002110">
    <property type="entry name" value="Ankyrin_rpt"/>
</dbReference>
<dbReference type="PANTHER" id="PTHR21324">
    <property type="entry name" value="FASTING-INDUCIBLE INTEGRAL MEMBRANE PROTEIN TM6P1-RELATED"/>
    <property type="match status" value="1"/>
</dbReference>
<dbReference type="Pfam" id="PF10277">
    <property type="entry name" value="Frag1"/>
    <property type="match status" value="1"/>
</dbReference>
<evidence type="ECO:0000256" key="5">
    <source>
        <dbReference type="ARBA" id="ARBA00023136"/>
    </source>
</evidence>
<keyword evidence="3" id="KW-0812">Transmembrane</keyword>
<sequence>MAGAMPQLASKGNTYLHYVCTMYRPVVFHILAAQGIDINSQNKNGKTAAELDPHNTYWQMVYEKYKNGQTLRQFSAAHKHHDIVRILDQHKATLDVIYGCLELNYDRVRAGLKKSWCKINFLNKASRKQHVLQFAIEMEDLTLVKLLCDGGADVNILVLVHDYFVGPMYYEVINTKTPQDIMWTVLKANVNFNLKDERGRNAMTYALDKGNGFLPTEVFKFMLKNGAYLGDRDDTGVGIREIAKFARRMDVVSLIDKYRDSYVYAAGNDTDDALNFIEWLPTFQGMRTPLILATLFARDDIVNFILKQPYSIDINAQDCCKRTAYHYTFVLGLDGESIRKSLVQAGINQSLVDVKGRRGEDYADFVHKQEWIDQEITLGPLMYSYRDIIFLAVDYGKEDIAIRLANLGADLFRKECNNTKYSPLTTKRAIYENWFRYGISQALNHTSNVFPYISKTGTEVPERGIFSLIVFVCSLSMALNSEIRFQYVRLMMTQMSLTPAEKSRWITANKLTLGLGLIASFGLVFVASFQVDTLPVPHYMGAFVTFGLGFICCWIHAAITYKLYKEERKSMLKLTFVLQVLVSITITEVVISFASYRYQKKQGHGTKERELRGIFQSASTSEWVLAIATISYVLTFIPSFRKLEFDGFNVKFKQLATNSKTV</sequence>
<dbReference type="SMART" id="SM00248">
    <property type="entry name" value="ANK"/>
    <property type="match status" value="6"/>
</dbReference>
<dbReference type="SUPFAM" id="SSF48403">
    <property type="entry name" value="Ankyrin repeat"/>
    <property type="match status" value="1"/>
</dbReference>
<evidence type="ECO:0000256" key="3">
    <source>
        <dbReference type="ARBA" id="ARBA00022692"/>
    </source>
</evidence>
<dbReference type="InParanoid" id="K1QSC6"/>
<feature type="domain" description="CWH43-like N-terminal" evidence="6">
    <location>
        <begin position="441"/>
        <end position="642"/>
    </location>
</feature>
<dbReference type="Gene3D" id="1.25.40.20">
    <property type="entry name" value="Ankyrin repeat-containing domain"/>
    <property type="match status" value="3"/>
</dbReference>
<evidence type="ECO:0000256" key="2">
    <source>
        <dbReference type="ARBA" id="ARBA00006565"/>
    </source>
</evidence>
<comment type="subcellular location">
    <subcellularLocation>
        <location evidence="1">Endomembrane system</location>
        <topology evidence="1">Multi-pass membrane protein</topology>
    </subcellularLocation>
</comment>
<organism evidence="7">
    <name type="scientific">Magallana gigas</name>
    <name type="common">Pacific oyster</name>
    <name type="synonym">Crassostrea gigas</name>
    <dbReference type="NCBI Taxonomy" id="29159"/>
    <lineage>
        <taxon>Eukaryota</taxon>
        <taxon>Metazoa</taxon>
        <taxon>Spiralia</taxon>
        <taxon>Lophotrochozoa</taxon>
        <taxon>Mollusca</taxon>
        <taxon>Bivalvia</taxon>
        <taxon>Autobranchia</taxon>
        <taxon>Pteriomorphia</taxon>
        <taxon>Ostreida</taxon>
        <taxon>Ostreoidea</taxon>
        <taxon>Ostreidae</taxon>
        <taxon>Magallana</taxon>
    </lineage>
</organism>
<dbReference type="InterPro" id="IPR050911">
    <property type="entry name" value="DRAM/TMEM150_Autophagy_Mod"/>
</dbReference>
<evidence type="ECO:0000313" key="7">
    <source>
        <dbReference type="EMBL" id="EKC24501.1"/>
    </source>
</evidence>
<gene>
    <name evidence="7" type="ORF">CGI_10012741</name>
</gene>
<evidence type="ECO:0000256" key="1">
    <source>
        <dbReference type="ARBA" id="ARBA00004127"/>
    </source>
</evidence>
<dbReference type="HOGENOM" id="CLU_414609_0_0_1"/>
<dbReference type="InterPro" id="IPR019402">
    <property type="entry name" value="CWH43_N"/>
</dbReference>
<dbReference type="AlphaFoldDB" id="K1QSC6"/>
<evidence type="ECO:0000256" key="4">
    <source>
        <dbReference type="ARBA" id="ARBA00022989"/>
    </source>
</evidence>
<accession>K1QSC6</accession>